<keyword evidence="3" id="KW-1185">Reference proteome</keyword>
<name>A0A9X9MA63_GULGU</name>
<sequence length="95" mass="10210">MKRLDGKTSERLFHPPAECKSLMLLKILMQQDAPESGALMHRPSRIPQVVSSSQLGHDVSGARMPGSGARSSPNFAIIKLLIASASISKTVLSNK</sequence>
<evidence type="ECO:0000313" key="2">
    <source>
        <dbReference type="EMBL" id="VCX40400.1"/>
    </source>
</evidence>
<proteinExistence type="predicted"/>
<reference evidence="2 3" key="1">
    <citation type="submission" date="2018-10" db="EMBL/GenBank/DDBJ databases">
        <authorList>
            <person name="Ekblom R."/>
            <person name="Jareborg N."/>
        </authorList>
    </citation>
    <scope>NUCLEOTIDE SEQUENCE [LARGE SCALE GENOMIC DNA]</scope>
    <source>
        <tissue evidence="2">Muscle</tissue>
    </source>
</reference>
<comment type="caution">
    <text evidence="2">The sequence shown here is derived from an EMBL/GenBank/DDBJ whole genome shotgun (WGS) entry which is preliminary data.</text>
</comment>
<accession>A0A9X9MA63</accession>
<dbReference type="EMBL" id="CYRY02045105">
    <property type="protein sequence ID" value="VCX40400.1"/>
    <property type="molecule type" value="Genomic_DNA"/>
</dbReference>
<dbReference type="Proteomes" id="UP000269945">
    <property type="component" value="Unassembled WGS sequence"/>
</dbReference>
<dbReference type="AlphaFoldDB" id="A0A9X9MA63"/>
<gene>
    <name evidence="2" type="ORF">BN2614_LOCUS4</name>
</gene>
<organism evidence="2 3">
    <name type="scientific">Gulo gulo</name>
    <name type="common">Wolverine</name>
    <name type="synonym">Gluton</name>
    <dbReference type="NCBI Taxonomy" id="48420"/>
    <lineage>
        <taxon>Eukaryota</taxon>
        <taxon>Metazoa</taxon>
        <taxon>Chordata</taxon>
        <taxon>Craniata</taxon>
        <taxon>Vertebrata</taxon>
        <taxon>Euteleostomi</taxon>
        <taxon>Mammalia</taxon>
        <taxon>Eutheria</taxon>
        <taxon>Laurasiatheria</taxon>
        <taxon>Carnivora</taxon>
        <taxon>Caniformia</taxon>
        <taxon>Musteloidea</taxon>
        <taxon>Mustelidae</taxon>
        <taxon>Guloninae</taxon>
        <taxon>Gulo</taxon>
    </lineage>
</organism>
<protein>
    <submittedName>
        <fullName evidence="2">Uncharacterized protein</fullName>
    </submittedName>
</protein>
<evidence type="ECO:0000256" key="1">
    <source>
        <dbReference type="SAM" id="MobiDB-lite"/>
    </source>
</evidence>
<feature type="region of interest" description="Disordered" evidence="1">
    <location>
        <begin position="49"/>
        <end position="68"/>
    </location>
</feature>
<evidence type="ECO:0000313" key="3">
    <source>
        <dbReference type="Proteomes" id="UP000269945"/>
    </source>
</evidence>